<dbReference type="Proteomes" id="UP000758856">
    <property type="component" value="Unassembled WGS sequence"/>
</dbReference>
<evidence type="ECO:0000313" key="3">
    <source>
        <dbReference type="Proteomes" id="UP000758856"/>
    </source>
</evidence>
<dbReference type="AlphaFoldDB" id="A0A9W6MRY0"/>
<dbReference type="Pfam" id="PF05721">
    <property type="entry name" value="PhyH"/>
    <property type="match status" value="1"/>
</dbReference>
<reference evidence="1" key="3">
    <citation type="submission" date="2023-01" db="EMBL/GenBank/DDBJ databases">
        <authorList>
            <person name="Sun Q."/>
            <person name="Evtushenko L."/>
        </authorList>
    </citation>
    <scope>NUCLEOTIDE SEQUENCE</scope>
    <source>
        <strain evidence="1">VKM B-1606</strain>
    </source>
</reference>
<evidence type="ECO:0008006" key="5">
    <source>
        <dbReference type="Google" id="ProtNLM"/>
    </source>
</evidence>
<dbReference type="EMBL" id="JAFBCY010000001">
    <property type="protein sequence ID" value="MBM7850429.1"/>
    <property type="molecule type" value="Genomic_DNA"/>
</dbReference>
<name>A0A9W6MRY0_9HYPH</name>
<dbReference type="EMBL" id="BSFF01000002">
    <property type="protein sequence ID" value="GLK55722.1"/>
    <property type="molecule type" value="Genomic_DNA"/>
</dbReference>
<dbReference type="RefSeq" id="WP_204948854.1">
    <property type="nucleotide sequence ID" value="NZ_BSFF01000002.1"/>
</dbReference>
<dbReference type="InterPro" id="IPR008775">
    <property type="entry name" value="Phytyl_CoA_dOase-like"/>
</dbReference>
<gene>
    <name evidence="1" type="ORF">GCM10008170_17410</name>
    <name evidence="2" type="ORF">JOD31_000641</name>
</gene>
<sequence length="348" mass="38925">MAVTGVRWLLVPLWAAQIFTSAKSFCDNGILGSERLNRKGLHAWRCALAQRMADRRRLRLQDRVAPEDRAAFARDGFVLKRDFLPPSLFRRVRAEVEAYVAPAREMKQGDAVTRRIALDPDALAAMPACAEMVRLPEFQGLIRYVASFDVEPIVYVQTVFAQVDDAATDPQTSLHADCFHPSLKAWLFLQDVAEDAGPFVYVPGSHRHTTRRLAWEKRMSVEASRLDRLSARGSFRLKAGDLKRMRLPEPQKFAVSANTLVAADTSGFHARGASARPSVRIEIWAYARRNPFLPFVGVDPWALAPLKHRQAPLFWGALDVLERFGLGRSPWRKAGRITAATPVATGEG</sequence>
<dbReference type="Proteomes" id="UP001143400">
    <property type="component" value="Unassembled WGS sequence"/>
</dbReference>
<reference evidence="1" key="1">
    <citation type="journal article" date="2014" name="Int. J. Syst. Evol. Microbiol.">
        <title>Complete genome sequence of Corynebacterium casei LMG S-19264T (=DSM 44701T), isolated from a smear-ripened cheese.</title>
        <authorList>
            <consortium name="US DOE Joint Genome Institute (JGI-PGF)"/>
            <person name="Walter F."/>
            <person name="Albersmeier A."/>
            <person name="Kalinowski J."/>
            <person name="Ruckert C."/>
        </authorList>
    </citation>
    <scope>NUCLEOTIDE SEQUENCE</scope>
    <source>
        <strain evidence="1">VKM B-1606</strain>
    </source>
</reference>
<organism evidence="1 4">
    <name type="scientific">Methylopila capsulata</name>
    <dbReference type="NCBI Taxonomy" id="61654"/>
    <lineage>
        <taxon>Bacteria</taxon>
        <taxon>Pseudomonadati</taxon>
        <taxon>Pseudomonadota</taxon>
        <taxon>Alphaproteobacteria</taxon>
        <taxon>Hyphomicrobiales</taxon>
        <taxon>Methylopilaceae</taxon>
        <taxon>Methylopila</taxon>
    </lineage>
</organism>
<dbReference type="SUPFAM" id="SSF51197">
    <property type="entry name" value="Clavaminate synthase-like"/>
    <property type="match status" value="1"/>
</dbReference>
<dbReference type="Gene3D" id="2.60.120.620">
    <property type="entry name" value="q2cbj1_9rhob like domain"/>
    <property type="match status" value="1"/>
</dbReference>
<evidence type="ECO:0000313" key="1">
    <source>
        <dbReference type="EMBL" id="GLK55722.1"/>
    </source>
</evidence>
<dbReference type="GO" id="GO:0016706">
    <property type="term" value="F:2-oxoglutarate-dependent dioxygenase activity"/>
    <property type="evidence" value="ECO:0007669"/>
    <property type="project" value="UniProtKB-ARBA"/>
</dbReference>
<evidence type="ECO:0000313" key="2">
    <source>
        <dbReference type="EMBL" id="MBM7850429.1"/>
    </source>
</evidence>
<keyword evidence="3" id="KW-1185">Reference proteome</keyword>
<comment type="caution">
    <text evidence="1">The sequence shown here is derived from an EMBL/GenBank/DDBJ whole genome shotgun (WGS) entry which is preliminary data.</text>
</comment>
<accession>A0A9W6MRY0</accession>
<proteinExistence type="predicted"/>
<protein>
    <recommendedName>
        <fullName evidence="5">Phytanoyl-CoA dioxygenase</fullName>
    </recommendedName>
</protein>
<reference evidence="2 3" key="2">
    <citation type="submission" date="2021-01" db="EMBL/GenBank/DDBJ databases">
        <title>Genomic Encyclopedia of Type Strains, Phase IV (KMG-IV): sequencing the most valuable type-strain genomes for metagenomic binning, comparative biology and taxonomic classification.</title>
        <authorList>
            <person name="Goeker M."/>
        </authorList>
    </citation>
    <scope>NUCLEOTIDE SEQUENCE [LARGE SCALE GENOMIC DNA]</scope>
    <source>
        <strain evidence="2 3">DSM 6130</strain>
    </source>
</reference>
<evidence type="ECO:0000313" key="4">
    <source>
        <dbReference type="Proteomes" id="UP001143400"/>
    </source>
</evidence>